<evidence type="ECO:0000313" key="3">
    <source>
        <dbReference type="Proteomes" id="UP000028999"/>
    </source>
</evidence>
<accession>A0A078H0A5</accession>
<dbReference type="NCBIfam" id="TIGR01640">
    <property type="entry name" value="F_box_assoc_1"/>
    <property type="match status" value="1"/>
</dbReference>
<dbReference type="Gene3D" id="1.20.1280.50">
    <property type="match status" value="1"/>
</dbReference>
<dbReference type="EMBL" id="LK032251">
    <property type="protein sequence ID" value="CDY30268.1"/>
    <property type="molecule type" value="Genomic_DNA"/>
</dbReference>
<dbReference type="Pfam" id="PF00646">
    <property type="entry name" value="F-box"/>
    <property type="match status" value="1"/>
</dbReference>
<dbReference type="InterPro" id="IPR017451">
    <property type="entry name" value="F-box-assoc_interact_dom"/>
</dbReference>
<dbReference type="SUPFAM" id="SSF81383">
    <property type="entry name" value="F-box domain"/>
    <property type="match status" value="1"/>
</dbReference>
<dbReference type="SMART" id="SM00256">
    <property type="entry name" value="FBOX"/>
    <property type="match status" value="1"/>
</dbReference>
<dbReference type="InterPro" id="IPR013187">
    <property type="entry name" value="F-box-assoc_dom_typ3"/>
</dbReference>
<dbReference type="Proteomes" id="UP000028999">
    <property type="component" value="Unassembled WGS sequence"/>
</dbReference>
<dbReference type="PANTHER" id="PTHR31111">
    <property type="entry name" value="BNAA05G37150D PROTEIN-RELATED"/>
    <property type="match status" value="1"/>
</dbReference>
<dbReference type="OMA" id="CHRRIST"/>
<dbReference type="Pfam" id="PF08268">
    <property type="entry name" value="FBA_3"/>
    <property type="match status" value="1"/>
</dbReference>
<dbReference type="AlphaFoldDB" id="A0A078H0A5"/>
<gene>
    <name evidence="2" type="primary">BnaC04g31790D</name>
    <name evidence="2" type="ORF">GSBRNA2T00044911001</name>
</gene>
<protein>
    <submittedName>
        <fullName evidence="2">BnaC04g31790D protein</fullName>
    </submittedName>
</protein>
<keyword evidence="3" id="KW-1185">Reference proteome</keyword>
<evidence type="ECO:0000313" key="2">
    <source>
        <dbReference type="EMBL" id="CDY30268.1"/>
    </source>
</evidence>
<dbReference type="PROSITE" id="PS50181">
    <property type="entry name" value="FBOX"/>
    <property type="match status" value="1"/>
</dbReference>
<dbReference type="InterPro" id="IPR036047">
    <property type="entry name" value="F-box-like_dom_sf"/>
</dbReference>
<dbReference type="PANTHER" id="PTHR31111:SF58">
    <property type="entry name" value="F-BOX DOMAIN-CONTAINING PROTEIN"/>
    <property type="match status" value="1"/>
</dbReference>
<evidence type="ECO:0000259" key="1">
    <source>
        <dbReference type="PROSITE" id="PS50181"/>
    </source>
</evidence>
<name>A0A078H0A5_BRANA</name>
<feature type="domain" description="F-box" evidence="1">
    <location>
        <begin position="25"/>
        <end position="72"/>
    </location>
</feature>
<dbReference type="InterPro" id="IPR001810">
    <property type="entry name" value="F-box_dom"/>
</dbReference>
<dbReference type="Gramene" id="CDY30268">
    <property type="protein sequence ID" value="CDY30268"/>
    <property type="gene ID" value="GSBRNA2T00044911001"/>
</dbReference>
<dbReference type="CDD" id="cd22157">
    <property type="entry name" value="F-box_AtFBW1-like"/>
    <property type="match status" value="1"/>
</dbReference>
<dbReference type="STRING" id="3708.A0A078H0A5"/>
<organism evidence="2 3">
    <name type="scientific">Brassica napus</name>
    <name type="common">Rape</name>
    <dbReference type="NCBI Taxonomy" id="3708"/>
    <lineage>
        <taxon>Eukaryota</taxon>
        <taxon>Viridiplantae</taxon>
        <taxon>Streptophyta</taxon>
        <taxon>Embryophyta</taxon>
        <taxon>Tracheophyta</taxon>
        <taxon>Spermatophyta</taxon>
        <taxon>Magnoliopsida</taxon>
        <taxon>eudicotyledons</taxon>
        <taxon>Gunneridae</taxon>
        <taxon>Pentapetalae</taxon>
        <taxon>rosids</taxon>
        <taxon>malvids</taxon>
        <taxon>Brassicales</taxon>
        <taxon>Brassicaceae</taxon>
        <taxon>Brassiceae</taxon>
        <taxon>Brassica</taxon>
    </lineage>
</organism>
<proteinExistence type="predicted"/>
<reference evidence="2 3" key="1">
    <citation type="journal article" date="2014" name="Science">
        <title>Plant genetics. Early allopolyploid evolution in the post-Neolithic Brassica napus oilseed genome.</title>
        <authorList>
            <person name="Chalhoub B."/>
            <person name="Denoeud F."/>
            <person name="Liu S."/>
            <person name="Parkin I.A."/>
            <person name="Tang H."/>
            <person name="Wang X."/>
            <person name="Chiquet J."/>
            <person name="Belcram H."/>
            <person name="Tong C."/>
            <person name="Samans B."/>
            <person name="Correa M."/>
            <person name="Da Silva C."/>
            <person name="Just J."/>
            <person name="Falentin C."/>
            <person name="Koh C.S."/>
            <person name="Le Clainche I."/>
            <person name="Bernard M."/>
            <person name="Bento P."/>
            <person name="Noel B."/>
            <person name="Labadie K."/>
            <person name="Alberti A."/>
            <person name="Charles M."/>
            <person name="Arnaud D."/>
            <person name="Guo H."/>
            <person name="Daviaud C."/>
            <person name="Alamery S."/>
            <person name="Jabbari K."/>
            <person name="Zhao M."/>
            <person name="Edger P.P."/>
            <person name="Chelaifa H."/>
            <person name="Tack D."/>
            <person name="Lassalle G."/>
            <person name="Mestiri I."/>
            <person name="Schnel N."/>
            <person name="Le Paslier M.C."/>
            <person name="Fan G."/>
            <person name="Renault V."/>
            <person name="Bayer P.E."/>
            <person name="Golicz A.A."/>
            <person name="Manoli S."/>
            <person name="Lee T.H."/>
            <person name="Thi V.H."/>
            <person name="Chalabi S."/>
            <person name="Hu Q."/>
            <person name="Fan C."/>
            <person name="Tollenaere R."/>
            <person name="Lu Y."/>
            <person name="Battail C."/>
            <person name="Shen J."/>
            <person name="Sidebottom C.H."/>
            <person name="Wang X."/>
            <person name="Canaguier A."/>
            <person name="Chauveau A."/>
            <person name="Berard A."/>
            <person name="Deniot G."/>
            <person name="Guan M."/>
            <person name="Liu Z."/>
            <person name="Sun F."/>
            <person name="Lim Y.P."/>
            <person name="Lyons E."/>
            <person name="Town C.D."/>
            <person name="Bancroft I."/>
            <person name="Wang X."/>
            <person name="Meng J."/>
            <person name="Ma J."/>
            <person name="Pires J.C."/>
            <person name="King G.J."/>
            <person name="Brunel D."/>
            <person name="Delourme R."/>
            <person name="Renard M."/>
            <person name="Aury J.M."/>
            <person name="Adams K.L."/>
            <person name="Batley J."/>
            <person name="Snowdon R.J."/>
            <person name="Tost J."/>
            <person name="Edwards D."/>
            <person name="Zhou Y."/>
            <person name="Hua W."/>
            <person name="Sharpe A.G."/>
            <person name="Paterson A.H."/>
            <person name="Guan C."/>
            <person name="Wincker P."/>
        </authorList>
    </citation>
    <scope>NUCLEOTIDE SEQUENCE [LARGE SCALE GENOMIC DNA]</scope>
    <source>
        <strain evidence="3">cv. Darmor-bzh</strain>
    </source>
</reference>
<sequence length="369" mass="43354">MTRGREEKIHETSLSPSPLCHRRISTRNINIPLDITVEILKKLPAKSLVRFKCVSKCWSSIISSRKDFIESIVTRSLTQPPRDAHLIEDLYDKTDECLLVISSPCPQMTHKESVSILGTDHEYARGLQSFNLPKMKHSHPGLCFFGYEPLENQYKVLFIPNPVHRVEQACQVFTLGDTKAEEQWRNIQNIEYLYPSLSYRSTVSINGAIYFLSRFKVNDTTTEYKILRFDIRSEKFYNVDLPKTVTLKDLCWYYLINYQGKLGLICCQQRMEIWIMEEDAEKKTQRWSKIFFYEMGGFGNWLISDVTRAGEIVFINKPLDTLRICYYDPKRNSVRYVDLKDSYPKERGWDKSLLIRTFPDYAENTMCLY</sequence>
<dbReference type="PaxDb" id="3708-A0A078H0A5"/>